<evidence type="ECO:0000313" key="1">
    <source>
        <dbReference type="EMBL" id="QHT19248.1"/>
    </source>
</evidence>
<reference evidence="1" key="1">
    <citation type="journal article" date="2020" name="Nature">
        <title>Giant virus diversity and host interactions through global metagenomics.</title>
        <authorList>
            <person name="Schulz F."/>
            <person name="Roux S."/>
            <person name="Paez-Espino D."/>
            <person name="Jungbluth S."/>
            <person name="Walsh D.A."/>
            <person name="Denef V.J."/>
            <person name="McMahon K.D."/>
            <person name="Konstantinidis K.T."/>
            <person name="Eloe-Fadrosh E.A."/>
            <person name="Kyrpides N.C."/>
            <person name="Woyke T."/>
        </authorList>
    </citation>
    <scope>NUCLEOTIDE SEQUENCE</scope>
    <source>
        <strain evidence="1">GVMAG-M-3300023174-57</strain>
    </source>
</reference>
<organism evidence="1">
    <name type="scientific">viral metagenome</name>
    <dbReference type="NCBI Taxonomy" id="1070528"/>
    <lineage>
        <taxon>unclassified sequences</taxon>
        <taxon>metagenomes</taxon>
        <taxon>organismal metagenomes</taxon>
    </lineage>
</organism>
<evidence type="ECO:0008006" key="2">
    <source>
        <dbReference type="Google" id="ProtNLM"/>
    </source>
</evidence>
<name>A0A6C0DQQ1_9ZZZZ</name>
<dbReference type="EMBL" id="MN739664">
    <property type="protein sequence ID" value="QHT19248.1"/>
    <property type="molecule type" value="Genomic_DNA"/>
</dbReference>
<protein>
    <recommendedName>
        <fullName evidence="2">Glycosyltransferase</fullName>
    </recommendedName>
</protein>
<dbReference type="AlphaFoldDB" id="A0A6C0DQQ1"/>
<sequence length="214" mass="24654">MQAYVINLKSSPERWAAIKGRFANSDVKLTRIDAVKSRYNGAHGCFRSFIKALKLAKRNHLPNVLILEDDCLPVNGWRSKWHKIKSWLDANPEKWDLYSGGAHQIHYAREVGREDGIIYYDPLWSVAAHWLYVPERSYETLLRYYELASSGTALIPDMGIDVHNNLFKTVISDPFIAYQKSGHSDINKIYRNTTKLFKNAEKGLRATRKRRASA</sequence>
<proteinExistence type="predicted"/>
<accession>A0A6C0DQQ1</accession>